<evidence type="ECO:0000256" key="1">
    <source>
        <dbReference type="SAM" id="SignalP"/>
    </source>
</evidence>
<evidence type="ECO:0000313" key="2">
    <source>
        <dbReference type="EMBL" id="MBB3122004.1"/>
    </source>
</evidence>
<accession>A0A7W5BF49</accession>
<evidence type="ECO:0008006" key="4">
    <source>
        <dbReference type="Google" id="ProtNLM"/>
    </source>
</evidence>
<reference evidence="2 3" key="1">
    <citation type="submission" date="2020-08" db="EMBL/GenBank/DDBJ databases">
        <title>Genomic Encyclopedia of Type Strains, Phase III (KMG-III): the genomes of soil and plant-associated and newly described type strains.</title>
        <authorList>
            <person name="Whitman W."/>
        </authorList>
    </citation>
    <scope>NUCLEOTIDE SEQUENCE [LARGE SCALE GENOMIC DNA]</scope>
    <source>
        <strain evidence="2 3">CECT 8897</strain>
    </source>
</reference>
<protein>
    <recommendedName>
        <fullName evidence="4">Lipocalin-like domain-containing protein</fullName>
    </recommendedName>
</protein>
<gene>
    <name evidence="2" type="ORF">FHS03_005100</name>
</gene>
<dbReference type="EMBL" id="JACHXD010000023">
    <property type="protein sequence ID" value="MBB3122004.1"/>
    <property type="molecule type" value="Genomic_DNA"/>
</dbReference>
<sequence length="142" mass="16297">MKPTLFFSALLLSLAAHAQQADHKLVGIWKITAVLDSQDTTSLSSEDATKLVGKTLLIESQHVHFDDADCKNASFKMARHRFYSYFVKQYNFEPKHLPLPDYVQEVAIECASPVGINFIYLRDRNQIVLFWEGFFLNATRQK</sequence>
<keyword evidence="1" id="KW-0732">Signal</keyword>
<dbReference type="Proteomes" id="UP000541535">
    <property type="component" value="Unassembled WGS sequence"/>
</dbReference>
<feature type="signal peptide" evidence="1">
    <location>
        <begin position="1"/>
        <end position="18"/>
    </location>
</feature>
<keyword evidence="3" id="KW-1185">Reference proteome</keyword>
<organism evidence="2 3">
    <name type="scientific">Pseudoduganella violacea</name>
    <dbReference type="NCBI Taxonomy" id="1715466"/>
    <lineage>
        <taxon>Bacteria</taxon>
        <taxon>Pseudomonadati</taxon>
        <taxon>Pseudomonadota</taxon>
        <taxon>Betaproteobacteria</taxon>
        <taxon>Burkholderiales</taxon>
        <taxon>Oxalobacteraceae</taxon>
        <taxon>Telluria group</taxon>
        <taxon>Pseudoduganella</taxon>
    </lineage>
</organism>
<evidence type="ECO:0000313" key="3">
    <source>
        <dbReference type="Proteomes" id="UP000541535"/>
    </source>
</evidence>
<feature type="chain" id="PRO_5030652015" description="Lipocalin-like domain-containing protein" evidence="1">
    <location>
        <begin position="19"/>
        <end position="142"/>
    </location>
</feature>
<name>A0A7W5BF49_9BURK</name>
<proteinExistence type="predicted"/>
<dbReference type="AlphaFoldDB" id="A0A7W5BF49"/>
<dbReference type="RefSeq" id="WP_183443680.1">
    <property type="nucleotide sequence ID" value="NZ_JACHXD010000023.1"/>
</dbReference>
<comment type="caution">
    <text evidence="2">The sequence shown here is derived from an EMBL/GenBank/DDBJ whole genome shotgun (WGS) entry which is preliminary data.</text>
</comment>